<dbReference type="UniPathway" id="UPA00109">
    <property type="reaction ID" value="UER00188"/>
</dbReference>
<evidence type="ECO:0000256" key="7">
    <source>
        <dbReference type="ARBA" id="ARBA00022741"/>
    </source>
</evidence>
<keyword evidence="10" id="KW-0460">Magnesium</keyword>
<dbReference type="PANTHER" id="PTHR11817">
    <property type="entry name" value="PYRUVATE KINASE"/>
    <property type="match status" value="1"/>
</dbReference>
<dbReference type="InterPro" id="IPR001697">
    <property type="entry name" value="Pyr_Knase"/>
</dbReference>
<evidence type="ECO:0000256" key="12">
    <source>
        <dbReference type="ARBA" id="ARBA00023317"/>
    </source>
</evidence>
<dbReference type="AlphaFoldDB" id="A0A443RVS2"/>
<dbReference type="InterPro" id="IPR015806">
    <property type="entry name" value="Pyrv_Knase_insert_dom_sf"/>
</dbReference>
<protein>
    <recommendedName>
        <fullName evidence="4">pyruvate kinase</fullName>
        <ecNumber evidence="4">2.7.1.40</ecNumber>
    </recommendedName>
</protein>
<evidence type="ECO:0000256" key="11">
    <source>
        <dbReference type="ARBA" id="ARBA00023152"/>
    </source>
</evidence>
<comment type="similarity">
    <text evidence="3">Belongs to the pyruvate kinase family.</text>
</comment>
<dbReference type="VEuPathDB" id="VectorBase:LDEU012569"/>
<keyword evidence="6" id="KW-0479">Metal-binding</keyword>
<keyword evidence="11" id="KW-0324">Glycolysis</keyword>
<dbReference type="Gene3D" id="3.20.20.60">
    <property type="entry name" value="Phosphoenolpyruvate-binding domains"/>
    <property type="match status" value="1"/>
</dbReference>
<keyword evidence="12" id="KW-0670">Pyruvate</keyword>
<dbReference type="GO" id="GO:0000287">
    <property type="term" value="F:magnesium ion binding"/>
    <property type="evidence" value="ECO:0007669"/>
    <property type="project" value="InterPro"/>
</dbReference>
<comment type="pathway">
    <text evidence="2">Carbohydrate degradation; glycolysis; pyruvate from D-glyceraldehyde 3-phosphate: step 5/5.</text>
</comment>
<evidence type="ECO:0000259" key="13">
    <source>
        <dbReference type="Pfam" id="PF00224"/>
    </source>
</evidence>
<evidence type="ECO:0000313" key="15">
    <source>
        <dbReference type="Proteomes" id="UP000288716"/>
    </source>
</evidence>
<dbReference type="OrthoDB" id="6428085at2759"/>
<dbReference type="EMBL" id="NCKV01025777">
    <property type="protein sequence ID" value="RWS19471.1"/>
    <property type="molecule type" value="Genomic_DNA"/>
</dbReference>
<dbReference type="InterPro" id="IPR015813">
    <property type="entry name" value="Pyrv/PenolPyrv_kinase-like_dom"/>
</dbReference>
<comment type="cofactor">
    <cofactor evidence="1">
        <name>K(+)</name>
        <dbReference type="ChEBI" id="CHEBI:29103"/>
    </cofactor>
</comment>
<dbReference type="GO" id="GO:0005524">
    <property type="term" value="F:ATP binding"/>
    <property type="evidence" value="ECO:0007669"/>
    <property type="project" value="UniProtKB-KW"/>
</dbReference>
<evidence type="ECO:0000256" key="9">
    <source>
        <dbReference type="ARBA" id="ARBA00022840"/>
    </source>
</evidence>
<evidence type="ECO:0000256" key="6">
    <source>
        <dbReference type="ARBA" id="ARBA00022723"/>
    </source>
</evidence>
<dbReference type="EC" id="2.7.1.40" evidence="4"/>
<dbReference type="GO" id="GO:0016301">
    <property type="term" value="F:kinase activity"/>
    <property type="evidence" value="ECO:0007669"/>
    <property type="project" value="UniProtKB-KW"/>
</dbReference>
<dbReference type="FunFam" id="2.40.33.10:FF:000023">
    <property type="entry name" value="Pyruvate kinase PKM"/>
    <property type="match status" value="1"/>
</dbReference>
<keyword evidence="9" id="KW-0067">ATP-binding</keyword>
<keyword evidence="5" id="KW-0808">Transferase</keyword>
<feature type="domain" description="Pyruvate kinase barrel" evidence="13">
    <location>
        <begin position="23"/>
        <end position="188"/>
    </location>
</feature>
<dbReference type="GO" id="GO:0030955">
    <property type="term" value="F:potassium ion binding"/>
    <property type="evidence" value="ECO:0007669"/>
    <property type="project" value="InterPro"/>
</dbReference>
<dbReference type="GO" id="GO:0004743">
    <property type="term" value="F:pyruvate kinase activity"/>
    <property type="evidence" value="ECO:0007669"/>
    <property type="project" value="UniProtKB-EC"/>
</dbReference>
<dbReference type="InterPro" id="IPR040442">
    <property type="entry name" value="Pyrv_kinase-like_dom_sf"/>
</dbReference>
<evidence type="ECO:0000256" key="4">
    <source>
        <dbReference type="ARBA" id="ARBA00012142"/>
    </source>
</evidence>
<dbReference type="Pfam" id="PF00224">
    <property type="entry name" value="PK"/>
    <property type="match status" value="1"/>
</dbReference>
<dbReference type="STRING" id="299467.A0A443RVS2"/>
<keyword evidence="15" id="KW-1185">Reference proteome</keyword>
<evidence type="ECO:0000256" key="5">
    <source>
        <dbReference type="ARBA" id="ARBA00022679"/>
    </source>
</evidence>
<gene>
    <name evidence="14" type="ORF">B4U80_04360</name>
</gene>
<evidence type="ECO:0000313" key="14">
    <source>
        <dbReference type="EMBL" id="RWS19471.1"/>
    </source>
</evidence>
<dbReference type="Proteomes" id="UP000288716">
    <property type="component" value="Unassembled WGS sequence"/>
</dbReference>
<feature type="non-terminal residue" evidence="14">
    <location>
        <position position="188"/>
    </location>
</feature>
<dbReference type="InterPro" id="IPR015793">
    <property type="entry name" value="Pyrv_Knase_brl"/>
</dbReference>
<keyword evidence="8" id="KW-0418">Kinase</keyword>
<dbReference type="SUPFAM" id="SSF50800">
    <property type="entry name" value="PK beta-barrel domain-like"/>
    <property type="match status" value="1"/>
</dbReference>
<reference evidence="14 15" key="1">
    <citation type="journal article" date="2018" name="Gigascience">
        <title>Genomes of trombidid mites reveal novel predicted allergens and laterally-transferred genes associated with secondary metabolism.</title>
        <authorList>
            <person name="Dong X."/>
            <person name="Chaisiri K."/>
            <person name="Xia D."/>
            <person name="Armstrong S.D."/>
            <person name="Fang Y."/>
            <person name="Donnelly M.J."/>
            <person name="Kadowaki T."/>
            <person name="McGarry J.W."/>
            <person name="Darby A.C."/>
            <person name="Makepeace B.L."/>
        </authorList>
    </citation>
    <scope>NUCLEOTIDE SEQUENCE [LARGE SCALE GENOMIC DNA]</scope>
    <source>
        <strain evidence="14">UoL-UT</strain>
    </source>
</reference>
<keyword evidence="7" id="KW-0547">Nucleotide-binding</keyword>
<dbReference type="Gene3D" id="2.40.33.10">
    <property type="entry name" value="PK beta-barrel domain-like"/>
    <property type="match status" value="1"/>
</dbReference>
<evidence type="ECO:0000256" key="3">
    <source>
        <dbReference type="ARBA" id="ARBA00008663"/>
    </source>
</evidence>
<evidence type="ECO:0000256" key="10">
    <source>
        <dbReference type="ARBA" id="ARBA00022842"/>
    </source>
</evidence>
<organism evidence="14 15">
    <name type="scientific">Leptotrombidium deliense</name>
    <dbReference type="NCBI Taxonomy" id="299467"/>
    <lineage>
        <taxon>Eukaryota</taxon>
        <taxon>Metazoa</taxon>
        <taxon>Ecdysozoa</taxon>
        <taxon>Arthropoda</taxon>
        <taxon>Chelicerata</taxon>
        <taxon>Arachnida</taxon>
        <taxon>Acari</taxon>
        <taxon>Acariformes</taxon>
        <taxon>Trombidiformes</taxon>
        <taxon>Prostigmata</taxon>
        <taxon>Anystina</taxon>
        <taxon>Parasitengona</taxon>
        <taxon>Trombiculoidea</taxon>
        <taxon>Trombiculidae</taxon>
        <taxon>Leptotrombidium</taxon>
    </lineage>
</organism>
<accession>A0A443RVS2</accession>
<proteinExistence type="inferred from homology"/>
<sequence length="188" mass="20424">MSRITLESLSKAFQKENSSAIHRLTGIICTIGPAVRDSKKLVQLMAAGMNVARLNFSHGTHEYHKETIANIRAAIKTYSGELGIKAPIGIALDTKGPEIRTGIFNNDAKNEVELVKGKDIKVTIDNNLAKNGSPELLYVDYKNIVKVLKPGNRVYVDDGLISLKVKTVGNDHLICEIENGGKLGSKKG</sequence>
<comment type="caution">
    <text evidence="14">The sequence shown here is derived from an EMBL/GenBank/DDBJ whole genome shotgun (WGS) entry which is preliminary data.</text>
</comment>
<evidence type="ECO:0000256" key="2">
    <source>
        <dbReference type="ARBA" id="ARBA00004997"/>
    </source>
</evidence>
<dbReference type="SUPFAM" id="SSF51621">
    <property type="entry name" value="Phosphoenolpyruvate/pyruvate domain"/>
    <property type="match status" value="1"/>
</dbReference>
<name>A0A443RVS2_9ACAR</name>
<evidence type="ECO:0000256" key="1">
    <source>
        <dbReference type="ARBA" id="ARBA00001958"/>
    </source>
</evidence>
<evidence type="ECO:0000256" key="8">
    <source>
        <dbReference type="ARBA" id="ARBA00022777"/>
    </source>
</evidence>
<dbReference type="InterPro" id="IPR011037">
    <property type="entry name" value="Pyrv_Knase-like_insert_dom_sf"/>
</dbReference>